<dbReference type="PANTHER" id="PTHR43712:SF5">
    <property type="entry name" value="O-METHYLTRANSFERASE ASQN-RELATED"/>
    <property type="match status" value="1"/>
</dbReference>
<evidence type="ECO:0000256" key="3">
    <source>
        <dbReference type="ARBA" id="ARBA00022691"/>
    </source>
</evidence>
<name>A0A5N6VBY3_ASPTM</name>
<evidence type="ECO:0000313" key="7">
    <source>
        <dbReference type="Proteomes" id="UP000326950"/>
    </source>
</evidence>
<dbReference type="GO" id="GO:0008171">
    <property type="term" value="F:O-methyltransferase activity"/>
    <property type="evidence" value="ECO:0007669"/>
    <property type="project" value="InterPro"/>
</dbReference>
<dbReference type="AlphaFoldDB" id="A0A5N6VBY3"/>
<evidence type="ECO:0000256" key="4">
    <source>
        <dbReference type="ARBA" id="ARBA00038277"/>
    </source>
</evidence>
<dbReference type="Pfam" id="PF00891">
    <property type="entry name" value="Methyltransf_2"/>
    <property type="match status" value="1"/>
</dbReference>
<dbReference type="PROSITE" id="PS51683">
    <property type="entry name" value="SAM_OMT_II"/>
    <property type="match status" value="1"/>
</dbReference>
<dbReference type="PANTHER" id="PTHR43712">
    <property type="entry name" value="PUTATIVE (AFU_ORTHOLOGUE AFUA_4G14580)-RELATED"/>
    <property type="match status" value="1"/>
</dbReference>
<protein>
    <submittedName>
        <fullName evidence="6">O-methyltransferase-domain-containing protein</fullName>
    </submittedName>
</protein>
<sequence>MSASSSPSLIDLATQISQAPEQIDAFLVKNGRPCPRSTAMQPLHSRKRQQPASQVMCDALVGPAEHLRWLARRDNISSLRWLYYFKIAAPIPFDWVVPYSEVAATAKVDENRLQSVLRLTMTNRLFCEPCPGFVAQNAASALLVASAALNDWVGYTTEETYPASVKLVEATERYGSSQIANHAACNLAFTTDQPRFVHLQRFSGRGADSPTPSGRRVGGSTGHASIAIGHNTTAARFVVQDVQGVVEQGHAALSPTLTGHISFLTHDFKTAEPVRADVYILRSILHDHLDARAIKILHNLLPAMKKGSRVILNVELLLEPLTLGRSEETIARIIDMELTTTFNARDRPLQDWKKLAGMHILD</sequence>
<reference evidence="6 7" key="1">
    <citation type="submission" date="2019-04" db="EMBL/GenBank/DDBJ databases">
        <title>Friends and foes A comparative genomics study of 23 Aspergillus species from section Flavi.</title>
        <authorList>
            <consortium name="DOE Joint Genome Institute"/>
            <person name="Kjaerbolling I."/>
            <person name="Vesth T."/>
            <person name="Frisvad J.C."/>
            <person name="Nybo J.L."/>
            <person name="Theobald S."/>
            <person name="Kildgaard S."/>
            <person name="Isbrandt T."/>
            <person name="Kuo A."/>
            <person name="Sato A."/>
            <person name="Lyhne E.K."/>
            <person name="Kogle M.E."/>
            <person name="Wiebenga A."/>
            <person name="Kun R.S."/>
            <person name="Lubbers R.J."/>
            <person name="Makela M.R."/>
            <person name="Barry K."/>
            <person name="Chovatia M."/>
            <person name="Clum A."/>
            <person name="Daum C."/>
            <person name="Haridas S."/>
            <person name="He G."/>
            <person name="LaButti K."/>
            <person name="Lipzen A."/>
            <person name="Mondo S."/>
            <person name="Riley R."/>
            <person name="Salamov A."/>
            <person name="Simmons B.A."/>
            <person name="Magnuson J.K."/>
            <person name="Henrissat B."/>
            <person name="Mortensen U.H."/>
            <person name="Larsen T.O."/>
            <person name="Devries R.P."/>
            <person name="Grigoriev I.V."/>
            <person name="Machida M."/>
            <person name="Baker S.E."/>
            <person name="Andersen M.R."/>
        </authorList>
    </citation>
    <scope>NUCLEOTIDE SEQUENCE [LARGE SCALE GENOMIC DNA]</scope>
    <source>
        <strain evidence="6 7">CBS 117626</strain>
    </source>
</reference>
<organism evidence="6 7">
    <name type="scientific">Aspergillus tamarii</name>
    <dbReference type="NCBI Taxonomy" id="41984"/>
    <lineage>
        <taxon>Eukaryota</taxon>
        <taxon>Fungi</taxon>
        <taxon>Dikarya</taxon>
        <taxon>Ascomycota</taxon>
        <taxon>Pezizomycotina</taxon>
        <taxon>Eurotiomycetes</taxon>
        <taxon>Eurotiomycetidae</taxon>
        <taxon>Eurotiales</taxon>
        <taxon>Aspergillaceae</taxon>
        <taxon>Aspergillus</taxon>
        <taxon>Aspergillus subgen. Circumdati</taxon>
    </lineage>
</organism>
<gene>
    <name evidence="6" type="ORF">BDV40DRAFT_310230</name>
</gene>
<dbReference type="SUPFAM" id="SSF53335">
    <property type="entry name" value="S-adenosyl-L-methionine-dependent methyltransferases"/>
    <property type="match status" value="1"/>
</dbReference>
<dbReference type="InterPro" id="IPR029063">
    <property type="entry name" value="SAM-dependent_MTases_sf"/>
</dbReference>
<dbReference type="GO" id="GO:0032259">
    <property type="term" value="P:methylation"/>
    <property type="evidence" value="ECO:0007669"/>
    <property type="project" value="UniProtKB-KW"/>
</dbReference>
<evidence type="ECO:0000256" key="1">
    <source>
        <dbReference type="ARBA" id="ARBA00022603"/>
    </source>
</evidence>
<accession>A0A5N6VBY3</accession>
<proteinExistence type="inferred from homology"/>
<keyword evidence="1 6" id="KW-0489">Methyltransferase</keyword>
<dbReference type="EMBL" id="ML738586">
    <property type="protein sequence ID" value="KAE8168349.1"/>
    <property type="molecule type" value="Genomic_DNA"/>
</dbReference>
<keyword evidence="7" id="KW-1185">Reference proteome</keyword>
<dbReference type="Gene3D" id="3.40.50.150">
    <property type="entry name" value="Vaccinia Virus protein VP39"/>
    <property type="match status" value="1"/>
</dbReference>
<evidence type="ECO:0000259" key="5">
    <source>
        <dbReference type="Pfam" id="PF00891"/>
    </source>
</evidence>
<keyword evidence="3" id="KW-0949">S-adenosyl-L-methionine</keyword>
<dbReference type="Gene3D" id="1.10.10.10">
    <property type="entry name" value="Winged helix-like DNA-binding domain superfamily/Winged helix DNA-binding domain"/>
    <property type="match status" value="1"/>
</dbReference>
<dbReference type="InterPro" id="IPR001077">
    <property type="entry name" value="COMT_C"/>
</dbReference>
<dbReference type="OrthoDB" id="1606438at2759"/>
<evidence type="ECO:0000256" key="2">
    <source>
        <dbReference type="ARBA" id="ARBA00022679"/>
    </source>
</evidence>
<feature type="domain" description="O-methyltransferase C-terminal" evidence="5">
    <location>
        <begin position="217"/>
        <end position="357"/>
    </location>
</feature>
<comment type="similarity">
    <text evidence="4">Belongs to the class I-like SAM-binding methyltransferase superfamily. Cation-independent O-methyltransferase family.</text>
</comment>
<dbReference type="InterPro" id="IPR016461">
    <property type="entry name" value="COMT-like"/>
</dbReference>
<evidence type="ECO:0000313" key="6">
    <source>
        <dbReference type="EMBL" id="KAE8168349.1"/>
    </source>
</evidence>
<keyword evidence="2 6" id="KW-0808">Transferase</keyword>
<dbReference type="Proteomes" id="UP000326950">
    <property type="component" value="Unassembled WGS sequence"/>
</dbReference>
<dbReference type="InterPro" id="IPR036388">
    <property type="entry name" value="WH-like_DNA-bd_sf"/>
</dbReference>
<dbReference type="GO" id="GO:0044550">
    <property type="term" value="P:secondary metabolite biosynthetic process"/>
    <property type="evidence" value="ECO:0007669"/>
    <property type="project" value="UniProtKB-ARBA"/>
</dbReference>